<comment type="caution">
    <text evidence="7">The sequence shown here is derived from an EMBL/GenBank/DDBJ whole genome shotgun (WGS) entry which is preliminary data.</text>
</comment>
<protein>
    <submittedName>
        <fullName evidence="7">CDGSH iron-sulfur domain-containing protein</fullName>
    </submittedName>
</protein>
<dbReference type="Gene3D" id="3.40.5.90">
    <property type="entry name" value="CDGSH iron-sulfur domain, mitoNEET-type"/>
    <property type="match status" value="2"/>
</dbReference>
<dbReference type="InterPro" id="IPR052950">
    <property type="entry name" value="CISD"/>
</dbReference>
<evidence type="ECO:0000256" key="3">
    <source>
        <dbReference type="ARBA" id="ARBA00023004"/>
    </source>
</evidence>
<keyword evidence="1" id="KW-0001">2Fe-2S</keyword>
<evidence type="ECO:0000256" key="2">
    <source>
        <dbReference type="ARBA" id="ARBA00022723"/>
    </source>
</evidence>
<evidence type="ECO:0000256" key="1">
    <source>
        <dbReference type="ARBA" id="ARBA00022714"/>
    </source>
</evidence>
<keyword evidence="3" id="KW-0408">Iron</keyword>
<dbReference type="InterPro" id="IPR010693">
    <property type="entry name" value="Divergent_4Fe-4S_mono-cluster"/>
</dbReference>
<dbReference type="EMBL" id="JBHUEJ010000026">
    <property type="protein sequence ID" value="MFD1711382.1"/>
    <property type="molecule type" value="Genomic_DNA"/>
</dbReference>
<dbReference type="RefSeq" id="WP_147914933.1">
    <property type="nucleotide sequence ID" value="NZ_JBHUEJ010000026.1"/>
</dbReference>
<dbReference type="Pfam" id="PF06902">
    <property type="entry name" value="Fer4_19"/>
    <property type="match status" value="1"/>
</dbReference>
<evidence type="ECO:0000313" key="7">
    <source>
        <dbReference type="EMBL" id="MFD1711382.1"/>
    </source>
</evidence>
<dbReference type="Gene3D" id="3.30.70.20">
    <property type="match status" value="1"/>
</dbReference>
<dbReference type="Pfam" id="PF09360">
    <property type="entry name" value="zf-CDGSH"/>
    <property type="match status" value="2"/>
</dbReference>
<proteinExistence type="predicted"/>
<evidence type="ECO:0000256" key="5">
    <source>
        <dbReference type="SAM" id="MobiDB-lite"/>
    </source>
</evidence>
<sequence>MPVETVKSDSCTIEFHSERCIHARNCVLSRPDVFVPNVQGAWIHPERATAEQVLELAHNCPSGAIQCKRPDGSALETAPEVNTVRVRENGPLAFHAPLDVAQDAVGFHATLCRCGASQSKPYCDGSHNSSGFQATGEPPTKPSEALPQRDGPLTVTPTKNGPLHVQGSLEVVSGTGRTVNRVTDTWLCRCGHSQNKPFCDGSHAKFGFQADGV</sequence>
<organism evidence="7 8">
    <name type="scientific">Ottowia flava</name>
    <dbReference type="NCBI Taxonomy" id="2675430"/>
    <lineage>
        <taxon>Bacteria</taxon>
        <taxon>Pseudomonadati</taxon>
        <taxon>Pseudomonadota</taxon>
        <taxon>Betaproteobacteria</taxon>
        <taxon>Burkholderiales</taxon>
        <taxon>Comamonadaceae</taxon>
        <taxon>Ottowia</taxon>
    </lineage>
</organism>
<dbReference type="InterPro" id="IPR042216">
    <property type="entry name" value="MitoNEET_CISD"/>
</dbReference>
<name>A0ABW4KU54_9BURK</name>
<dbReference type="Proteomes" id="UP001597304">
    <property type="component" value="Unassembled WGS sequence"/>
</dbReference>
<evidence type="ECO:0000256" key="4">
    <source>
        <dbReference type="ARBA" id="ARBA00023014"/>
    </source>
</evidence>
<keyword evidence="2" id="KW-0479">Metal-binding</keyword>
<gene>
    <name evidence="7" type="ORF">ACFSF0_12245</name>
</gene>
<accession>A0ABW4KU54</accession>
<feature type="domain" description="Iron-binding zinc finger CDGSH type" evidence="6">
    <location>
        <begin position="170"/>
        <end position="209"/>
    </location>
</feature>
<dbReference type="InterPro" id="IPR018967">
    <property type="entry name" value="FeS-contain_CDGSH-typ"/>
</dbReference>
<dbReference type="PANTHER" id="PTHR46491">
    <property type="entry name" value="CDGSH IRON SULFUR DOMAIN PROTEIN HOMOLOG"/>
    <property type="match status" value="1"/>
</dbReference>
<dbReference type="SMART" id="SM00704">
    <property type="entry name" value="ZnF_CDGSH"/>
    <property type="match status" value="2"/>
</dbReference>
<dbReference type="PANTHER" id="PTHR46491:SF3">
    <property type="entry name" value="CDGSH IRON-SULFUR DOMAIN-CONTAINING PROTEIN 3, MITOCHONDRIAL"/>
    <property type="match status" value="1"/>
</dbReference>
<evidence type="ECO:0000259" key="6">
    <source>
        <dbReference type="SMART" id="SM00704"/>
    </source>
</evidence>
<evidence type="ECO:0000313" key="8">
    <source>
        <dbReference type="Proteomes" id="UP001597304"/>
    </source>
</evidence>
<reference evidence="8" key="1">
    <citation type="journal article" date="2019" name="Int. J. Syst. Evol. Microbiol.">
        <title>The Global Catalogue of Microorganisms (GCM) 10K type strain sequencing project: providing services to taxonomists for standard genome sequencing and annotation.</title>
        <authorList>
            <consortium name="The Broad Institute Genomics Platform"/>
            <consortium name="The Broad Institute Genome Sequencing Center for Infectious Disease"/>
            <person name="Wu L."/>
            <person name="Ma J."/>
        </authorList>
    </citation>
    <scope>NUCLEOTIDE SEQUENCE [LARGE SCALE GENOMIC DNA]</scope>
    <source>
        <strain evidence="8">LMG 29247</strain>
    </source>
</reference>
<feature type="region of interest" description="Disordered" evidence="5">
    <location>
        <begin position="128"/>
        <end position="162"/>
    </location>
</feature>
<keyword evidence="4" id="KW-0411">Iron-sulfur</keyword>
<feature type="domain" description="Iron-binding zinc finger CDGSH type" evidence="6">
    <location>
        <begin position="89"/>
        <end position="133"/>
    </location>
</feature>
<keyword evidence="8" id="KW-1185">Reference proteome</keyword>